<sequence length="319" mass="36566">MTLMSLKKFLSPDFNKINKIIKHTLSPEGPVVNNESYELFKSGGKKIRPTFTLLAGKLGDPEKYQQVLNTSAALELIHMATLVHDDIIDDSNLRRGQSTVYYKHGYFQAVNTGNYLLANSIYLVSDIKHHEFHNTFSKAIESIVEGELIQFNQQFDALQTMEDYYRKIYRKTALLIEMSVKLGGYAGNVEQSVLDALIKYGYHIGMSFQIIDDCLDFIGDEKSLGKPKFSDLQNGHYTLPVLLLRDKDDVFKEKLMSYQHNPTLLQELTRRVLESSEIDNAVEISNNHIAEADNAIRNIEEPYRAYFLEISKKLKNRLN</sequence>
<dbReference type="EMBL" id="JBHUOQ010000001">
    <property type="protein sequence ID" value="MFD2829351.1"/>
    <property type="molecule type" value="Genomic_DNA"/>
</dbReference>
<gene>
    <name evidence="7" type="ORF">ACFSX4_02660</name>
</gene>
<evidence type="ECO:0000256" key="3">
    <source>
        <dbReference type="ARBA" id="ARBA00022679"/>
    </source>
</evidence>
<keyword evidence="8" id="KW-1185">Reference proteome</keyword>
<dbReference type="Gene3D" id="1.10.600.10">
    <property type="entry name" value="Farnesyl Diphosphate Synthase"/>
    <property type="match status" value="1"/>
</dbReference>
<dbReference type="RefSeq" id="WP_377771276.1">
    <property type="nucleotide sequence ID" value="NZ_JBHUOQ010000001.1"/>
</dbReference>
<dbReference type="PANTHER" id="PTHR12001:SF69">
    <property type="entry name" value="ALL TRANS-POLYPRENYL-DIPHOSPHATE SYNTHASE PDSS1"/>
    <property type="match status" value="1"/>
</dbReference>
<evidence type="ECO:0000313" key="8">
    <source>
        <dbReference type="Proteomes" id="UP001597519"/>
    </source>
</evidence>
<dbReference type="InterPro" id="IPR000092">
    <property type="entry name" value="Polyprenyl_synt"/>
</dbReference>
<dbReference type="InterPro" id="IPR008949">
    <property type="entry name" value="Isoprenoid_synthase_dom_sf"/>
</dbReference>
<dbReference type="GO" id="GO:0016740">
    <property type="term" value="F:transferase activity"/>
    <property type="evidence" value="ECO:0007669"/>
    <property type="project" value="UniProtKB-KW"/>
</dbReference>
<dbReference type="PANTHER" id="PTHR12001">
    <property type="entry name" value="GERANYLGERANYL PYROPHOSPHATE SYNTHASE"/>
    <property type="match status" value="1"/>
</dbReference>
<protein>
    <submittedName>
        <fullName evidence="7">Polyprenyl synthetase family protein</fullName>
        <ecNumber evidence="7">2.5.1.-</ecNumber>
    </submittedName>
</protein>
<evidence type="ECO:0000256" key="6">
    <source>
        <dbReference type="RuleBase" id="RU004466"/>
    </source>
</evidence>
<keyword evidence="3 6" id="KW-0808">Transferase</keyword>
<dbReference type="PROSITE" id="PS00723">
    <property type="entry name" value="POLYPRENYL_SYNTHASE_1"/>
    <property type="match status" value="1"/>
</dbReference>
<evidence type="ECO:0000256" key="4">
    <source>
        <dbReference type="ARBA" id="ARBA00022723"/>
    </source>
</evidence>
<evidence type="ECO:0000313" key="7">
    <source>
        <dbReference type="EMBL" id="MFD2829351.1"/>
    </source>
</evidence>
<keyword evidence="4" id="KW-0479">Metal-binding</keyword>
<comment type="cofactor">
    <cofactor evidence="1">
        <name>Mg(2+)</name>
        <dbReference type="ChEBI" id="CHEBI:18420"/>
    </cofactor>
</comment>
<dbReference type="SFLD" id="SFLDS00005">
    <property type="entry name" value="Isoprenoid_Synthase_Type_I"/>
    <property type="match status" value="1"/>
</dbReference>
<dbReference type="Proteomes" id="UP001597519">
    <property type="component" value="Unassembled WGS sequence"/>
</dbReference>
<organism evidence="7 8">
    <name type="scientific">Corticicoccus populi</name>
    <dbReference type="NCBI Taxonomy" id="1812821"/>
    <lineage>
        <taxon>Bacteria</taxon>
        <taxon>Bacillati</taxon>
        <taxon>Bacillota</taxon>
        <taxon>Bacilli</taxon>
        <taxon>Bacillales</taxon>
        <taxon>Staphylococcaceae</taxon>
        <taxon>Corticicoccus</taxon>
    </lineage>
</organism>
<evidence type="ECO:0000256" key="2">
    <source>
        <dbReference type="ARBA" id="ARBA00006706"/>
    </source>
</evidence>
<proteinExistence type="inferred from homology"/>
<dbReference type="SUPFAM" id="SSF48576">
    <property type="entry name" value="Terpenoid synthases"/>
    <property type="match status" value="1"/>
</dbReference>
<accession>A0ABW5WRC3</accession>
<dbReference type="Pfam" id="PF00348">
    <property type="entry name" value="polyprenyl_synt"/>
    <property type="match status" value="1"/>
</dbReference>
<comment type="similarity">
    <text evidence="2 6">Belongs to the FPP/GGPP synthase family.</text>
</comment>
<evidence type="ECO:0000256" key="1">
    <source>
        <dbReference type="ARBA" id="ARBA00001946"/>
    </source>
</evidence>
<dbReference type="InterPro" id="IPR033749">
    <property type="entry name" value="Polyprenyl_synt_CS"/>
</dbReference>
<evidence type="ECO:0000256" key="5">
    <source>
        <dbReference type="ARBA" id="ARBA00022842"/>
    </source>
</evidence>
<reference evidence="8" key="1">
    <citation type="journal article" date="2019" name="Int. J. Syst. Evol. Microbiol.">
        <title>The Global Catalogue of Microorganisms (GCM) 10K type strain sequencing project: providing services to taxonomists for standard genome sequencing and annotation.</title>
        <authorList>
            <consortium name="The Broad Institute Genomics Platform"/>
            <consortium name="The Broad Institute Genome Sequencing Center for Infectious Disease"/>
            <person name="Wu L."/>
            <person name="Ma J."/>
        </authorList>
    </citation>
    <scope>NUCLEOTIDE SEQUENCE [LARGE SCALE GENOMIC DNA]</scope>
    <source>
        <strain evidence="8">KCTC 33575</strain>
    </source>
</reference>
<comment type="caution">
    <text evidence="7">The sequence shown here is derived from an EMBL/GenBank/DDBJ whole genome shotgun (WGS) entry which is preliminary data.</text>
</comment>
<dbReference type="EC" id="2.5.1.-" evidence="7"/>
<keyword evidence="5" id="KW-0460">Magnesium</keyword>
<dbReference type="CDD" id="cd00685">
    <property type="entry name" value="Trans_IPPS_HT"/>
    <property type="match status" value="1"/>
</dbReference>
<name>A0ABW5WRC3_9STAP</name>